<feature type="region of interest" description="Disordered" evidence="1">
    <location>
        <begin position="76"/>
        <end position="95"/>
    </location>
</feature>
<evidence type="ECO:0000259" key="2">
    <source>
        <dbReference type="Pfam" id="PF01156"/>
    </source>
</evidence>
<evidence type="ECO:0000313" key="4">
    <source>
        <dbReference type="Proteomes" id="UP000095463"/>
    </source>
</evidence>
<evidence type="ECO:0000256" key="1">
    <source>
        <dbReference type="SAM" id="MobiDB-lite"/>
    </source>
</evidence>
<dbReference type="InterPro" id="IPR036452">
    <property type="entry name" value="Ribo_hydro-like"/>
</dbReference>
<dbReference type="InterPro" id="IPR052775">
    <property type="entry name" value="IUN_hydrolase"/>
</dbReference>
<dbReference type="AlphaFoldDB" id="A0A1E5XKN5"/>
<dbReference type="PANTHER" id="PTHR46190">
    <property type="entry name" value="SI:CH211-201H21.5-RELATED"/>
    <property type="match status" value="1"/>
</dbReference>
<protein>
    <submittedName>
        <fullName evidence="3">Nucleoside hydrolase</fullName>
    </submittedName>
</protein>
<feature type="domain" description="Inosine/uridine-preferring nucleoside hydrolase" evidence="2">
    <location>
        <begin position="2"/>
        <end position="297"/>
    </location>
</feature>
<dbReference type="SUPFAM" id="SSF53590">
    <property type="entry name" value="Nucleoside hydrolase"/>
    <property type="match status" value="1"/>
</dbReference>
<keyword evidence="4" id="KW-1185">Reference proteome</keyword>
<dbReference type="Proteomes" id="UP000095463">
    <property type="component" value="Unassembled WGS sequence"/>
</dbReference>
<organism evidence="3 4">
    <name type="scientific">Devosia insulae DS-56</name>
    <dbReference type="NCBI Taxonomy" id="1116389"/>
    <lineage>
        <taxon>Bacteria</taxon>
        <taxon>Pseudomonadati</taxon>
        <taxon>Pseudomonadota</taxon>
        <taxon>Alphaproteobacteria</taxon>
        <taxon>Hyphomicrobiales</taxon>
        <taxon>Devosiaceae</taxon>
        <taxon>Devosia</taxon>
    </lineage>
</organism>
<keyword evidence="3" id="KW-0378">Hydrolase</keyword>
<dbReference type="InterPro" id="IPR001910">
    <property type="entry name" value="Inosine/uridine_hydrolase_dom"/>
</dbReference>
<dbReference type="PANTHER" id="PTHR46190:SF1">
    <property type="entry name" value="SI:CH211-201H21.5"/>
    <property type="match status" value="1"/>
</dbReference>
<sequence length="311" mass="32550">MFDSDGGVDDAQALILLVANGKVPDLITTVFGNVGRDQATTNLLATCAQLGVSIPVHRGADRPLTQPIIDAKYVHGDDGLGGAPRPPSQDTHASDDGVGVLIRTFNAAKAKGEKADILMIGPLTNLALALRLDPSIVDGIGTLTIMGGNVYGRGNTTPAAEFNIYADPEGAHVVLTAGIETVVIPWEPCLTHFMVGEKIDALFAGIPASPLKTFNEALQKHARENGIRRGLPDRFLYVDPLAAAVVLDPSMVTKSIEASSSVALAPGITRGMTLVDPSGRLGTPKITFVEEVDVSKVDALYAVSAAYSPKH</sequence>
<dbReference type="Gene3D" id="3.90.245.10">
    <property type="entry name" value="Ribonucleoside hydrolase-like"/>
    <property type="match status" value="1"/>
</dbReference>
<name>A0A1E5XKN5_9HYPH</name>
<dbReference type="EMBL" id="LAJE02000322">
    <property type="protein sequence ID" value="OEO29166.1"/>
    <property type="molecule type" value="Genomic_DNA"/>
</dbReference>
<accession>A0A1E5XKN5</accession>
<reference evidence="3 4" key="1">
    <citation type="journal article" date="2015" name="Genome Announc.">
        <title>Genome Assemblies of Three Soil-Associated Devosia species: D. insulae, D. limi, and D. soli.</title>
        <authorList>
            <person name="Hassan Y.I."/>
            <person name="Lepp D."/>
            <person name="Zhou T."/>
        </authorList>
    </citation>
    <scope>NUCLEOTIDE SEQUENCE [LARGE SCALE GENOMIC DNA]</scope>
    <source>
        <strain evidence="3 4">DS-56</strain>
    </source>
</reference>
<dbReference type="GO" id="GO:0016799">
    <property type="term" value="F:hydrolase activity, hydrolyzing N-glycosyl compounds"/>
    <property type="evidence" value="ECO:0007669"/>
    <property type="project" value="InterPro"/>
</dbReference>
<evidence type="ECO:0000313" key="3">
    <source>
        <dbReference type="EMBL" id="OEO29166.1"/>
    </source>
</evidence>
<dbReference type="Pfam" id="PF01156">
    <property type="entry name" value="IU_nuc_hydro"/>
    <property type="match status" value="1"/>
</dbReference>
<comment type="caution">
    <text evidence="3">The sequence shown here is derived from an EMBL/GenBank/DDBJ whole genome shotgun (WGS) entry which is preliminary data.</text>
</comment>
<gene>
    <name evidence="3" type="ORF">VW23_026860</name>
</gene>
<proteinExistence type="predicted"/>